<dbReference type="PANTHER" id="PTHR47926:SF435">
    <property type="entry name" value="PENTACOTRIPEPTIDE-REPEAT REGION OF PRORP DOMAIN-CONTAINING PROTEIN"/>
    <property type="match status" value="1"/>
</dbReference>
<keyword evidence="5" id="KW-1185">Reference proteome</keyword>
<protein>
    <submittedName>
        <fullName evidence="4">Pentatricopeptide repeat-containing protein</fullName>
    </submittedName>
</protein>
<dbReference type="Proteomes" id="UP000634136">
    <property type="component" value="Unassembled WGS sequence"/>
</dbReference>
<comment type="similarity">
    <text evidence="2">Belongs to the PPR family. PCMP-E subfamily.</text>
</comment>
<dbReference type="GO" id="GO:0009451">
    <property type="term" value="P:RNA modification"/>
    <property type="evidence" value="ECO:0007669"/>
    <property type="project" value="InterPro"/>
</dbReference>
<dbReference type="InterPro" id="IPR002885">
    <property type="entry name" value="PPR_rpt"/>
</dbReference>
<dbReference type="PROSITE" id="PS51375">
    <property type="entry name" value="PPR"/>
    <property type="match status" value="4"/>
</dbReference>
<dbReference type="InterPro" id="IPR046848">
    <property type="entry name" value="E_motif"/>
</dbReference>
<feature type="repeat" description="PPR" evidence="3">
    <location>
        <begin position="623"/>
        <end position="657"/>
    </location>
</feature>
<gene>
    <name evidence="4" type="ORF">G2W53_029439</name>
</gene>
<evidence type="ECO:0000313" key="5">
    <source>
        <dbReference type="Proteomes" id="UP000634136"/>
    </source>
</evidence>
<evidence type="ECO:0000313" key="4">
    <source>
        <dbReference type="EMBL" id="KAF7815470.1"/>
    </source>
</evidence>
<dbReference type="InterPro" id="IPR011990">
    <property type="entry name" value="TPR-like_helical_dom_sf"/>
</dbReference>
<dbReference type="GO" id="GO:0003723">
    <property type="term" value="F:RNA binding"/>
    <property type="evidence" value="ECO:0007669"/>
    <property type="project" value="InterPro"/>
</dbReference>
<organism evidence="4 5">
    <name type="scientific">Senna tora</name>
    <dbReference type="NCBI Taxonomy" id="362788"/>
    <lineage>
        <taxon>Eukaryota</taxon>
        <taxon>Viridiplantae</taxon>
        <taxon>Streptophyta</taxon>
        <taxon>Embryophyta</taxon>
        <taxon>Tracheophyta</taxon>
        <taxon>Spermatophyta</taxon>
        <taxon>Magnoliopsida</taxon>
        <taxon>eudicotyledons</taxon>
        <taxon>Gunneridae</taxon>
        <taxon>Pentapetalae</taxon>
        <taxon>rosids</taxon>
        <taxon>fabids</taxon>
        <taxon>Fabales</taxon>
        <taxon>Fabaceae</taxon>
        <taxon>Caesalpinioideae</taxon>
        <taxon>Cassia clade</taxon>
        <taxon>Senna</taxon>
    </lineage>
</organism>
<name>A0A834T4N3_9FABA</name>
<dbReference type="Gene3D" id="1.25.40.10">
    <property type="entry name" value="Tetratricopeptide repeat domain"/>
    <property type="match status" value="6"/>
</dbReference>
<dbReference type="Pfam" id="PF13041">
    <property type="entry name" value="PPR_2"/>
    <property type="match status" value="2"/>
</dbReference>
<sequence>MGRIGHALFTVKPQRLFSVSYRPCQLQSLQKRFQFHSGKSFLVSHLLEKREQIAIAAALSLSEDLKSYSLGTQIHSHVIKLGFSGDIFSQNNLVKMYFKCGFSYSGCKVFAEMAEKNLVSWTIMISGAIQNSDFILGLEIYLGMIRTGLRPNEFALGSVMKACAGLGVHTLGLSIHCFALKIGMEQNPFVSTSILNMYAESRDIKSAELVFDGLKDLDAGCWNAMIGGYIKCKYDFKALQLLSLMPYVGVKMDQFTFVNALKGCSTMGALRCVKQIHGFIIQSAMGFITSIMNALMDVYFKNGDMGFAMRVFNQIQEKDIISWNTVFSGFSWNGNARQLVTLYCDLMITGGKPNNITFSILLRKCGELHNLNLGLQFFCLALHFGLHDETNITNSVIIMFSRCGKMDMASIAFDSVSFRNINTWNELISGYNTNGFYGEGIKTFYNLQELGVEADECTFSTTLEACCRSGNQEMGRQLHCDILKSGFDSHDYVCSSLIKCYSTFGLLDDCYEFVSEPEKLDLVSWGTMISSLVHQDLDYEAIKLLQLLMKVGERPDDFILASILNSCSSIAAYRQTKSVHALVIKLGCCVFPFVASALIDAYAKCSDIECARMAFDQSSKLRDVVLYNTMIMAYAHQGLVVKAMEIFEKMKSANLHPSQATFISMIAACSHNGLVNIGCSLFESMGLDYGLKPSPEIYGCLVDMLSRNGYLEDAKGVIEAMPFPPWPAIWKSLLSACRTYGNRVLGEWAAGKLLQSYPDTDAAYVLLGRVYSEGGSWEDAAKVRGKMIERGVAKGLGYSWIET</sequence>
<dbReference type="FunFam" id="1.25.40.10:FF:000196">
    <property type="entry name" value="Pentatricopeptide repeat-containing protein At4g14850"/>
    <property type="match status" value="1"/>
</dbReference>
<dbReference type="Pfam" id="PF01535">
    <property type="entry name" value="PPR"/>
    <property type="match status" value="5"/>
</dbReference>
<accession>A0A834T4N3</accession>
<feature type="repeat" description="PPR" evidence="3">
    <location>
        <begin position="117"/>
        <end position="151"/>
    </location>
</feature>
<proteinExistence type="inferred from homology"/>
<dbReference type="PANTHER" id="PTHR47926">
    <property type="entry name" value="PENTATRICOPEPTIDE REPEAT-CONTAINING PROTEIN"/>
    <property type="match status" value="1"/>
</dbReference>
<comment type="caution">
    <text evidence="4">The sequence shown here is derived from an EMBL/GenBank/DDBJ whole genome shotgun (WGS) entry which is preliminary data.</text>
</comment>
<evidence type="ECO:0000256" key="1">
    <source>
        <dbReference type="ARBA" id="ARBA00022737"/>
    </source>
</evidence>
<dbReference type="AlphaFoldDB" id="A0A834T4N3"/>
<reference evidence="4" key="1">
    <citation type="submission" date="2020-09" db="EMBL/GenBank/DDBJ databases">
        <title>Genome-Enabled Discovery of Anthraquinone Biosynthesis in Senna tora.</title>
        <authorList>
            <person name="Kang S.-H."/>
            <person name="Pandey R.P."/>
            <person name="Lee C.-M."/>
            <person name="Sim J.-S."/>
            <person name="Jeong J.-T."/>
            <person name="Choi B.-S."/>
            <person name="Jung M."/>
            <person name="Ginzburg D."/>
            <person name="Zhao K."/>
            <person name="Won S.Y."/>
            <person name="Oh T.-J."/>
            <person name="Yu Y."/>
            <person name="Kim N.-H."/>
            <person name="Lee O.R."/>
            <person name="Lee T.-H."/>
            <person name="Bashyal P."/>
            <person name="Kim T.-S."/>
            <person name="Lee W.-H."/>
            <person name="Kawkins C."/>
            <person name="Kim C.-K."/>
            <person name="Kim J.S."/>
            <person name="Ahn B.O."/>
            <person name="Rhee S.Y."/>
            <person name="Sohng J.K."/>
        </authorList>
    </citation>
    <scope>NUCLEOTIDE SEQUENCE</scope>
    <source>
        <tissue evidence="4">Leaf</tissue>
    </source>
</reference>
<dbReference type="NCBIfam" id="TIGR00756">
    <property type="entry name" value="PPR"/>
    <property type="match status" value="3"/>
</dbReference>
<dbReference type="OrthoDB" id="733253at2759"/>
<feature type="repeat" description="PPR" evidence="3">
    <location>
        <begin position="455"/>
        <end position="489"/>
    </location>
</feature>
<evidence type="ECO:0000256" key="2">
    <source>
        <dbReference type="ARBA" id="ARBA00061659"/>
    </source>
</evidence>
<feature type="repeat" description="PPR" evidence="3">
    <location>
        <begin position="420"/>
        <end position="454"/>
    </location>
</feature>
<dbReference type="EMBL" id="JAAIUW010000009">
    <property type="protein sequence ID" value="KAF7815470.1"/>
    <property type="molecule type" value="Genomic_DNA"/>
</dbReference>
<keyword evidence="1" id="KW-0677">Repeat</keyword>
<evidence type="ECO:0000256" key="3">
    <source>
        <dbReference type="PROSITE-ProRule" id="PRU00708"/>
    </source>
</evidence>
<dbReference type="FunFam" id="1.25.40.10:FF:000090">
    <property type="entry name" value="Pentatricopeptide repeat-containing protein, chloroplastic"/>
    <property type="match status" value="1"/>
</dbReference>
<dbReference type="Pfam" id="PF20431">
    <property type="entry name" value="E_motif"/>
    <property type="match status" value="1"/>
</dbReference>
<dbReference type="FunFam" id="1.25.40.10:FF:000343">
    <property type="entry name" value="Pentatricopeptide repeat-containing protein At3g58590"/>
    <property type="match status" value="1"/>
</dbReference>
<dbReference type="InterPro" id="IPR046960">
    <property type="entry name" value="PPR_At4g14850-like_plant"/>
</dbReference>